<evidence type="ECO:0000313" key="3">
    <source>
        <dbReference type="Proteomes" id="UP001198983"/>
    </source>
</evidence>
<evidence type="ECO:0000313" key="2">
    <source>
        <dbReference type="EMBL" id="UEL47111.1"/>
    </source>
</evidence>
<proteinExistence type="predicted"/>
<dbReference type="Proteomes" id="UP001198983">
    <property type="component" value="Chromosome"/>
</dbReference>
<dbReference type="RefSeq" id="WP_228415637.1">
    <property type="nucleotide sequence ID" value="NZ_CP081135.1"/>
</dbReference>
<keyword evidence="3" id="KW-1185">Reference proteome</keyword>
<dbReference type="PANTHER" id="PTHR43471">
    <property type="entry name" value="ABC TRANSPORTER PERMEASE"/>
    <property type="match status" value="1"/>
</dbReference>
<dbReference type="GO" id="GO:0005886">
    <property type="term" value="C:plasma membrane"/>
    <property type="evidence" value="ECO:0007669"/>
    <property type="project" value="UniProtKB-SubCell"/>
</dbReference>
<dbReference type="KEGG" id="tem:JW646_15970"/>
<name>A0AAX2ZE49_9FIRM</name>
<dbReference type="EMBL" id="CP081135">
    <property type="protein sequence ID" value="UEL47111.1"/>
    <property type="molecule type" value="Genomic_DNA"/>
</dbReference>
<organism evidence="2 3">
    <name type="scientific">Terrisporobacter hibernicus</name>
    <dbReference type="NCBI Taxonomy" id="2813371"/>
    <lineage>
        <taxon>Bacteria</taxon>
        <taxon>Bacillati</taxon>
        <taxon>Bacillota</taxon>
        <taxon>Clostridia</taxon>
        <taxon>Peptostreptococcales</taxon>
        <taxon>Peptostreptococcaceae</taxon>
        <taxon>Terrisporobacter</taxon>
    </lineage>
</organism>
<keyword evidence="1" id="KW-0812">Transmembrane</keyword>
<dbReference type="GO" id="GO:0140359">
    <property type="term" value="F:ABC-type transporter activity"/>
    <property type="evidence" value="ECO:0007669"/>
    <property type="project" value="InterPro"/>
</dbReference>
<feature type="transmembrane region" description="Helical" evidence="1">
    <location>
        <begin position="120"/>
        <end position="146"/>
    </location>
</feature>
<accession>A0AAX2ZE49</accession>
<dbReference type="PANTHER" id="PTHR43471:SF12">
    <property type="entry name" value="HYPOTHETICAL MEMBRANE PROTEIN, CONSERVED"/>
    <property type="match status" value="1"/>
</dbReference>
<dbReference type="Pfam" id="PF12679">
    <property type="entry name" value="ABC2_membrane_2"/>
    <property type="match status" value="1"/>
</dbReference>
<keyword evidence="1" id="KW-0472">Membrane</keyword>
<feature type="transmembrane region" description="Helical" evidence="1">
    <location>
        <begin position="166"/>
        <end position="189"/>
    </location>
</feature>
<sequence>MNIFKFEFKRLLKSCLIWSVVCGMMIALFMSLFPSMADMGMQELVNGKMSGLSVDMLKAFNIDAGTDFSDIFNYMAYVIQYIAMASAVYGAILGVNSLIKEESQGTIEFLYSKPIKRGKIVSYKLLSIISIYFLYIVIIGATNIFVCMAVKPDNVELMDLFINIKIVYMGMFILGLVFMFIGMFISALVKSDKGGIPISIGIFFVSYLFGIIGKLKEDFEFLKYFSPFDYYAPGDLLKNGFEMKYIIIGICIMIVSIISTYLIYNRKDMNI</sequence>
<protein>
    <submittedName>
        <fullName evidence="2">ABC transporter permease</fullName>
    </submittedName>
</protein>
<feature type="transmembrane region" description="Helical" evidence="1">
    <location>
        <begin position="245"/>
        <end position="264"/>
    </location>
</feature>
<keyword evidence="1" id="KW-1133">Transmembrane helix</keyword>
<feature type="transmembrane region" description="Helical" evidence="1">
    <location>
        <begin position="12"/>
        <end position="33"/>
    </location>
</feature>
<evidence type="ECO:0000256" key="1">
    <source>
        <dbReference type="SAM" id="Phobius"/>
    </source>
</evidence>
<feature type="transmembrane region" description="Helical" evidence="1">
    <location>
        <begin position="196"/>
        <end position="215"/>
    </location>
</feature>
<dbReference type="AlphaFoldDB" id="A0AAX2ZE49"/>
<reference evidence="2 3" key="1">
    <citation type="journal article" date="2023" name="Int. J. Syst. Evol. Microbiol.">
        <title>Terrisporobacter hibernicus sp. nov., isolated from bovine faeces in Northern Ireland.</title>
        <authorList>
            <person name="Mitchell M."/>
            <person name="Nguyen S.V."/>
            <person name="Connor M."/>
            <person name="Fairley D.J."/>
            <person name="Donoghue O."/>
            <person name="Marshall H."/>
            <person name="Koolman L."/>
            <person name="McMullan G."/>
            <person name="Schaffer K.E."/>
            <person name="McGrath J.W."/>
            <person name="Fanning S."/>
        </authorList>
    </citation>
    <scope>NUCLEOTIDE SEQUENCE [LARGE SCALE GENOMIC DNA]</scope>
    <source>
        <strain evidence="2 3">MCA3</strain>
    </source>
</reference>
<gene>
    <name evidence="2" type="ORF">JW646_15970</name>
</gene>
<feature type="transmembrane region" description="Helical" evidence="1">
    <location>
        <begin position="78"/>
        <end position="99"/>
    </location>
</feature>